<evidence type="ECO:0000313" key="2">
    <source>
        <dbReference type="Proteomes" id="UP000692954"/>
    </source>
</evidence>
<protein>
    <submittedName>
        <fullName evidence="1">Uncharacterized protein</fullName>
    </submittedName>
</protein>
<proteinExistence type="predicted"/>
<organism evidence="1 2">
    <name type="scientific">Paramecium sonneborni</name>
    <dbReference type="NCBI Taxonomy" id="65129"/>
    <lineage>
        <taxon>Eukaryota</taxon>
        <taxon>Sar</taxon>
        <taxon>Alveolata</taxon>
        <taxon>Ciliophora</taxon>
        <taxon>Intramacronucleata</taxon>
        <taxon>Oligohymenophorea</taxon>
        <taxon>Peniculida</taxon>
        <taxon>Parameciidae</taxon>
        <taxon>Paramecium</taxon>
    </lineage>
</organism>
<evidence type="ECO:0000313" key="1">
    <source>
        <dbReference type="EMBL" id="CAD8068144.1"/>
    </source>
</evidence>
<dbReference type="Proteomes" id="UP000692954">
    <property type="component" value="Unassembled WGS sequence"/>
</dbReference>
<keyword evidence="2" id="KW-1185">Reference proteome</keyword>
<sequence length="213" mass="24911">MNKKNLRKNMNLNINNCILLEIGQQNPQEYLQFSNLQIVQHPAFFSQYRLSGHNGHQFYDGFPQQQLVHQFYSGPIHEEQEGQQLQPDIPIFLIETSPILLSDFLNYKQPELINVKFIVFTSVRRESQNPFLMGYSAGEVYFILIIYDPIWKTTSLSVQIPQKYKSNDMKSPFCTQQQQTFQMLLQVLSKVMQLIDGLLQLIKFAVVQEVVVY</sequence>
<name>A0A8S1LZY4_9CILI</name>
<accession>A0A8S1LZY4</accession>
<dbReference type="OrthoDB" id="322990at2759"/>
<dbReference type="EMBL" id="CAJJDN010000024">
    <property type="protein sequence ID" value="CAD8068144.1"/>
    <property type="molecule type" value="Genomic_DNA"/>
</dbReference>
<dbReference type="AlphaFoldDB" id="A0A8S1LZY4"/>
<gene>
    <name evidence="1" type="ORF">PSON_ATCC_30995.1.T0240004</name>
</gene>
<reference evidence="1" key="1">
    <citation type="submission" date="2021-01" db="EMBL/GenBank/DDBJ databases">
        <authorList>
            <consortium name="Genoscope - CEA"/>
            <person name="William W."/>
        </authorList>
    </citation>
    <scope>NUCLEOTIDE SEQUENCE</scope>
</reference>
<comment type="caution">
    <text evidence="1">The sequence shown here is derived from an EMBL/GenBank/DDBJ whole genome shotgun (WGS) entry which is preliminary data.</text>
</comment>